<feature type="compositionally biased region" description="Basic and acidic residues" evidence="1">
    <location>
        <begin position="283"/>
        <end position="315"/>
    </location>
</feature>
<feature type="region of interest" description="Disordered" evidence="1">
    <location>
        <begin position="110"/>
        <end position="140"/>
    </location>
</feature>
<feature type="compositionally biased region" description="Basic and acidic residues" evidence="1">
    <location>
        <begin position="49"/>
        <end position="71"/>
    </location>
</feature>
<evidence type="ECO:0000313" key="2">
    <source>
        <dbReference type="EMBL" id="EGT49835.1"/>
    </source>
</evidence>
<proteinExistence type="predicted"/>
<protein>
    <submittedName>
        <fullName evidence="2">Uncharacterized protein</fullName>
    </submittedName>
</protein>
<dbReference type="EMBL" id="GL379790">
    <property type="protein sequence ID" value="EGT49835.1"/>
    <property type="molecule type" value="Genomic_DNA"/>
</dbReference>
<evidence type="ECO:0000313" key="3">
    <source>
        <dbReference type="Proteomes" id="UP000008068"/>
    </source>
</evidence>
<dbReference type="Proteomes" id="UP000008068">
    <property type="component" value="Unassembled WGS sequence"/>
</dbReference>
<evidence type="ECO:0000256" key="1">
    <source>
        <dbReference type="SAM" id="MobiDB-lite"/>
    </source>
</evidence>
<dbReference type="InParanoid" id="G0MD70"/>
<gene>
    <name evidence="2" type="ORF">CAEBREN_26190</name>
</gene>
<feature type="region of interest" description="Disordered" evidence="1">
    <location>
        <begin position="48"/>
        <end position="87"/>
    </location>
</feature>
<dbReference type="HOGENOM" id="CLU_855865_0_0_1"/>
<accession>G0MD70</accession>
<feature type="region of interest" description="Disordered" evidence="1">
    <location>
        <begin position="283"/>
        <end position="325"/>
    </location>
</feature>
<sequence>MGSNLLKSPSSSPLKTCCCTVPPTTRVPSKFPPFLGAKISRYVAQMAMESKEESNEMEPNDGKEEKMERGRTHARSTSQLPGAKEFTHQRRRLYGEFQKSWKLTGSQQIRTASQLPRVPQEEEENAYIQRPESSSKGAKEGMNTVRQLVESSMHLSVGIPCTTSMGQLAPIELPTGFVPAIRPTRSFEDHGTLVEDESPDELDKKLDEIVKEFKEGTGIFAVIKNPKAKVTFSESVKVEPVVPDPTSEPAIWVLRDDYVAPRVPRGQRRLMPGQYEYETHMREMGYEPKWDEESERTKREWNHRSHSEPPPERKSSKLLQMIMKK</sequence>
<reference evidence="3" key="1">
    <citation type="submission" date="2011-07" db="EMBL/GenBank/DDBJ databases">
        <authorList>
            <consortium name="Caenorhabditis brenneri Sequencing and Analysis Consortium"/>
            <person name="Wilson R.K."/>
        </authorList>
    </citation>
    <scope>NUCLEOTIDE SEQUENCE [LARGE SCALE GENOMIC DNA]</scope>
    <source>
        <strain evidence="3">PB2801</strain>
    </source>
</reference>
<keyword evidence="3" id="KW-1185">Reference proteome</keyword>
<name>G0MD70_CAEBE</name>
<dbReference type="AlphaFoldDB" id="G0MD70"/>
<organism evidence="3">
    <name type="scientific">Caenorhabditis brenneri</name>
    <name type="common">Nematode worm</name>
    <dbReference type="NCBI Taxonomy" id="135651"/>
    <lineage>
        <taxon>Eukaryota</taxon>
        <taxon>Metazoa</taxon>
        <taxon>Ecdysozoa</taxon>
        <taxon>Nematoda</taxon>
        <taxon>Chromadorea</taxon>
        <taxon>Rhabditida</taxon>
        <taxon>Rhabditina</taxon>
        <taxon>Rhabditomorpha</taxon>
        <taxon>Rhabditoidea</taxon>
        <taxon>Rhabditidae</taxon>
        <taxon>Peloderinae</taxon>
        <taxon>Caenorhabditis</taxon>
    </lineage>
</organism>